<evidence type="ECO:0000259" key="7">
    <source>
        <dbReference type="Pfam" id="PF00909"/>
    </source>
</evidence>
<feature type="compositionally biased region" description="Low complexity" evidence="6">
    <location>
        <begin position="200"/>
        <end position="211"/>
    </location>
</feature>
<evidence type="ECO:0000313" key="9">
    <source>
        <dbReference type="Proteomes" id="UP000186817"/>
    </source>
</evidence>
<feature type="region of interest" description="Disordered" evidence="6">
    <location>
        <begin position="1416"/>
        <end position="1436"/>
    </location>
</feature>
<organism evidence="8 9">
    <name type="scientific">Symbiodinium microadriaticum</name>
    <name type="common">Dinoflagellate</name>
    <name type="synonym">Zooxanthella microadriatica</name>
    <dbReference type="NCBI Taxonomy" id="2951"/>
    <lineage>
        <taxon>Eukaryota</taxon>
        <taxon>Sar</taxon>
        <taxon>Alveolata</taxon>
        <taxon>Dinophyceae</taxon>
        <taxon>Suessiales</taxon>
        <taxon>Symbiodiniaceae</taxon>
        <taxon>Symbiodinium</taxon>
    </lineage>
</organism>
<feature type="region of interest" description="Disordered" evidence="6">
    <location>
        <begin position="1448"/>
        <end position="1469"/>
    </location>
</feature>
<keyword evidence="4" id="KW-0472">Membrane</keyword>
<evidence type="ECO:0000256" key="4">
    <source>
        <dbReference type="ARBA" id="ARBA00023136"/>
    </source>
</evidence>
<dbReference type="EMBL" id="LSRX01001526">
    <property type="protein sequence ID" value="OLP79093.1"/>
    <property type="molecule type" value="Genomic_DNA"/>
</dbReference>
<accession>A0A1Q9C816</accession>
<dbReference type="InterPro" id="IPR024041">
    <property type="entry name" value="NH4_transpt_AmtB-like_dom"/>
</dbReference>
<dbReference type="GO" id="GO:0008519">
    <property type="term" value="F:ammonium channel activity"/>
    <property type="evidence" value="ECO:0007669"/>
    <property type="project" value="InterPro"/>
</dbReference>
<feature type="coiled-coil region" evidence="5">
    <location>
        <begin position="1234"/>
        <end position="1272"/>
    </location>
</feature>
<comment type="caution">
    <text evidence="8">The sequence shown here is derived from an EMBL/GenBank/DDBJ whole genome shotgun (WGS) entry which is preliminary data.</text>
</comment>
<keyword evidence="2" id="KW-0812">Transmembrane</keyword>
<dbReference type="GO" id="GO:0016020">
    <property type="term" value="C:membrane"/>
    <property type="evidence" value="ECO:0007669"/>
    <property type="project" value="UniProtKB-SubCell"/>
</dbReference>
<feature type="region of interest" description="Disordered" evidence="6">
    <location>
        <begin position="191"/>
        <end position="211"/>
    </location>
</feature>
<sequence length="1469" mass="163825">MAQRYPFGVLGDSSLYCKGPNKKPRKLGNRLQELLGASVWYEAIACAGVAQLLHRIRSGPEVGTLGVSYFGNDIMLGPIKEQVEADWREFIRAVKLKSQQAVFVIGGFAAKYRGLELSADYDHNLEYVRSLVESEGFYVTDLRQKVQKWRLCSDGVHWHDDEKEDVCATWVRLLQGEGFEAPFPDLPEETEAVEEDSMDSLESPLSSPREPQGCPSGLCLWRQAKTKTFSVTVFRQNPYDRLGIRMEAVSGEGYSSAARVRKILEGGLIDRWNRMQEENGLHGWGVQVDDVIIGMTMRVSDGEAVPLQWNHRQPDPSGCTDRWPHVALQPIAPAGGEVPAPRTGRDRNAKQKLVAKLLCRWWYVLPDWPPKDFDCEAALAERGYRKVPVEAFELEPDADDAGLRKAFPVSGGFRGLYRNPEGCLIDVRPVAGRPSYDQLMLRTTQELHRLVVLAYTRQLEDLDAKPHLPETELEMRQQLRQELAEDENCQSTMLSWFLQWASGPSAQQAPTSVVVSFYRDVTVGATIVSGCVAERVKSPTYAVFAFCMTSLIFPVSMAWTWGDSWLASIFDVGYMKAYMDYRLSGLDPVGRHNRERGLAAGSGQVLVHQASAQGEDTIEREFPSPKVDEQTSLPDFVVTPLPGGNRQWKQTSESDNSEGMRGHMMGPLQRAQWEEADEEMSSFMQTEHLQGCWYELLEEIRLKLEGYGKAERSQVAGHLIRLLAHRAVNSADGYLLGHMTASLTALLVAMRDDECYGCKVPPGDEKIPWLRQAWERITRYIPEHPGSRAAEGKWPEHDMPMIIRLFMHPVPTDTPPTSPIPIEDSLEAQEARAPKRACVRVELSSGSSDRPQTVALEVPIEGGRARLNLDVCMPEAECRASPASTVPAPLWPISFGTGDNPPVELAAPAGLDLGTFGLSEVDFEQLQMGWQGGQITVEDVTHEHGPYVAEQLLLQWGPPGEGAAGPGLANDQHSRSHVADTAPDAEEDDVTGLVSLWWVLVLPGVDGAAVQQRSEDFFSVARRVVRHLQDQGTPQVVIASALMGQVWRRQEEDYTLQMEDYYDQMGLVIDVDRGRAFDLTADSEGVIQWLEAEMWQEYIDELEGAVGESYQGEECREVEEPPAEDRDEDETVDGRRKKEARAGALSEDNHRSTALAAAGGGQKRRRTVVMAALMRTMALFIVEASQLMMVRVQQAQSSRQGEMVEVEVEEGDEEVWMQTSTTTASKRQYEEVEVEQMAEDEREARRQKQREADDLAKQLEEREQEEVEQARQDELLFLRHQGARYRDWEQWEVLHCEAPKPRRLQASLAVVHGTAAEQITCSLPLARGRAIDLRIQLHERAGDDSDEAPTGATAAARGSAMSEAEYLHVYTEWLQGRMTAMAVEQAVGTEMFAMFQAQRLVEDTNRMGSDGLQAMASQGHNGAEGADGSAMGGQDAQQVDVQRMAEVGPGVEHEMTKGDPVDTRVADPK</sequence>
<dbReference type="Pfam" id="PF00909">
    <property type="entry name" value="Ammonium_transp"/>
    <property type="match status" value="1"/>
</dbReference>
<comment type="subcellular location">
    <subcellularLocation>
        <location evidence="1">Membrane</location>
        <topology evidence="1">Multi-pass membrane protein</topology>
    </subcellularLocation>
</comment>
<dbReference type="SUPFAM" id="SSF111352">
    <property type="entry name" value="Ammonium transporter"/>
    <property type="match status" value="1"/>
</dbReference>
<feature type="region of interest" description="Disordered" evidence="6">
    <location>
        <begin position="1207"/>
        <end position="1227"/>
    </location>
</feature>
<feature type="compositionally biased region" description="Polar residues" evidence="6">
    <location>
        <begin position="1217"/>
        <end position="1226"/>
    </location>
</feature>
<dbReference type="Gene3D" id="1.10.3430.10">
    <property type="entry name" value="Ammonium transporter AmtB like domains"/>
    <property type="match status" value="1"/>
</dbReference>
<evidence type="ECO:0000256" key="2">
    <source>
        <dbReference type="ARBA" id="ARBA00022692"/>
    </source>
</evidence>
<feature type="region of interest" description="Disordered" evidence="6">
    <location>
        <begin position="1109"/>
        <end position="1161"/>
    </location>
</feature>
<evidence type="ECO:0000256" key="6">
    <source>
        <dbReference type="SAM" id="MobiDB-lite"/>
    </source>
</evidence>
<feature type="compositionally biased region" description="Acidic residues" evidence="6">
    <location>
        <begin position="1120"/>
        <end position="1131"/>
    </location>
</feature>
<dbReference type="OrthoDB" id="74703at2759"/>
<proteinExistence type="predicted"/>
<keyword evidence="3" id="KW-1133">Transmembrane helix</keyword>
<gene>
    <name evidence="8" type="ORF">AK812_SmicGene40661</name>
</gene>
<reference evidence="8 9" key="1">
    <citation type="submission" date="2016-02" db="EMBL/GenBank/DDBJ databases">
        <title>Genome analysis of coral dinoflagellate symbionts highlights evolutionary adaptations to a symbiotic lifestyle.</title>
        <authorList>
            <person name="Aranda M."/>
            <person name="Li Y."/>
            <person name="Liew Y.J."/>
            <person name="Baumgarten S."/>
            <person name="Simakov O."/>
            <person name="Wilson M."/>
            <person name="Piel J."/>
            <person name="Ashoor H."/>
            <person name="Bougouffa S."/>
            <person name="Bajic V.B."/>
            <person name="Ryu T."/>
            <person name="Ravasi T."/>
            <person name="Bayer T."/>
            <person name="Micklem G."/>
            <person name="Kim H."/>
            <person name="Bhak J."/>
            <person name="Lajeunesse T.C."/>
            <person name="Voolstra C.R."/>
        </authorList>
    </citation>
    <scope>NUCLEOTIDE SEQUENCE [LARGE SCALE GENOMIC DNA]</scope>
    <source>
        <strain evidence="8 9">CCMP2467</strain>
    </source>
</reference>
<keyword evidence="9" id="KW-1185">Reference proteome</keyword>
<evidence type="ECO:0000313" key="8">
    <source>
        <dbReference type="EMBL" id="OLP79093.1"/>
    </source>
</evidence>
<evidence type="ECO:0000256" key="3">
    <source>
        <dbReference type="ARBA" id="ARBA00022989"/>
    </source>
</evidence>
<dbReference type="Proteomes" id="UP000186817">
    <property type="component" value="Unassembled WGS sequence"/>
</dbReference>
<feature type="region of interest" description="Disordered" evidence="6">
    <location>
        <begin position="959"/>
        <end position="985"/>
    </location>
</feature>
<protein>
    <recommendedName>
        <fullName evidence="7">Ammonium transporter AmtB-like domain-containing protein</fullName>
    </recommendedName>
</protein>
<name>A0A1Q9C816_SYMMI</name>
<evidence type="ECO:0000256" key="1">
    <source>
        <dbReference type="ARBA" id="ARBA00004141"/>
    </source>
</evidence>
<dbReference type="InterPro" id="IPR029020">
    <property type="entry name" value="Ammonium/urea_transptr"/>
</dbReference>
<evidence type="ECO:0000256" key="5">
    <source>
        <dbReference type="SAM" id="Coils"/>
    </source>
</evidence>
<keyword evidence="5" id="KW-0175">Coiled coil</keyword>
<feature type="compositionally biased region" description="Basic and acidic residues" evidence="6">
    <location>
        <begin position="1451"/>
        <end position="1469"/>
    </location>
</feature>
<feature type="domain" description="Ammonium transporter AmtB-like" evidence="7">
    <location>
        <begin position="512"/>
        <end position="569"/>
    </location>
</feature>